<evidence type="ECO:0000313" key="3">
    <source>
        <dbReference type="Proteomes" id="UP000238348"/>
    </source>
</evidence>
<evidence type="ECO:0000259" key="1">
    <source>
        <dbReference type="PROSITE" id="PS50943"/>
    </source>
</evidence>
<name>A0A2L0EKT3_SORCE</name>
<dbReference type="SMART" id="SM00530">
    <property type="entry name" value="HTH_XRE"/>
    <property type="match status" value="1"/>
</dbReference>
<organism evidence="2 3">
    <name type="scientific">Sorangium cellulosum</name>
    <name type="common">Polyangium cellulosum</name>
    <dbReference type="NCBI Taxonomy" id="56"/>
    <lineage>
        <taxon>Bacteria</taxon>
        <taxon>Pseudomonadati</taxon>
        <taxon>Myxococcota</taxon>
        <taxon>Polyangia</taxon>
        <taxon>Polyangiales</taxon>
        <taxon>Polyangiaceae</taxon>
        <taxon>Sorangium</taxon>
    </lineage>
</organism>
<dbReference type="InterPro" id="IPR010982">
    <property type="entry name" value="Lambda_DNA-bd_dom_sf"/>
</dbReference>
<dbReference type="InterPro" id="IPR001387">
    <property type="entry name" value="Cro/C1-type_HTH"/>
</dbReference>
<dbReference type="GO" id="GO:0003677">
    <property type="term" value="F:DNA binding"/>
    <property type="evidence" value="ECO:0007669"/>
    <property type="project" value="InterPro"/>
</dbReference>
<evidence type="ECO:0000313" key="2">
    <source>
        <dbReference type="EMBL" id="AUX39899.1"/>
    </source>
</evidence>
<dbReference type="CDD" id="cd00093">
    <property type="entry name" value="HTH_XRE"/>
    <property type="match status" value="1"/>
</dbReference>
<dbReference type="Gene3D" id="1.10.260.40">
    <property type="entry name" value="lambda repressor-like DNA-binding domains"/>
    <property type="match status" value="1"/>
</dbReference>
<dbReference type="PROSITE" id="PS50943">
    <property type="entry name" value="HTH_CROC1"/>
    <property type="match status" value="1"/>
</dbReference>
<dbReference type="AlphaFoldDB" id="A0A2L0EKT3"/>
<gene>
    <name evidence="2" type="primary">ompR</name>
    <name evidence="2" type="ORF">SOCE26_012940</name>
</gene>
<sequence length="176" mass="19395">MNLMEMLARGIKERLPNAEISLDPPSEAGGAWWLDVRMDGRSVVVEWRPRVGFGVSSTPSDGYGEGQDELYDTTEGALARIVEVLEEGVRTQPPDEHVLKRLREARGASQIAIAELMGVRQATISKIERRRDLNVGTLRRFVEALGGVLEVSVRFPDGTVPLDLGQHDDTATTEQS</sequence>
<dbReference type="Pfam" id="PF01381">
    <property type="entry name" value="HTH_3"/>
    <property type="match status" value="1"/>
</dbReference>
<dbReference type="EMBL" id="CP012673">
    <property type="protein sequence ID" value="AUX39899.1"/>
    <property type="molecule type" value="Genomic_DNA"/>
</dbReference>
<protein>
    <submittedName>
        <fullName evidence="2">Transcriptional regulator</fullName>
    </submittedName>
</protein>
<proteinExistence type="predicted"/>
<dbReference type="SUPFAM" id="SSF47413">
    <property type="entry name" value="lambda repressor-like DNA-binding domains"/>
    <property type="match status" value="1"/>
</dbReference>
<reference evidence="2 3" key="1">
    <citation type="submission" date="2015-09" db="EMBL/GenBank/DDBJ databases">
        <title>Sorangium comparison.</title>
        <authorList>
            <person name="Zaburannyi N."/>
            <person name="Bunk B."/>
            <person name="Overmann J."/>
            <person name="Mueller R."/>
        </authorList>
    </citation>
    <scope>NUCLEOTIDE SEQUENCE [LARGE SCALE GENOMIC DNA]</scope>
    <source>
        <strain evidence="2 3">So ce26</strain>
    </source>
</reference>
<feature type="domain" description="HTH cro/C1-type" evidence="1">
    <location>
        <begin position="99"/>
        <end position="151"/>
    </location>
</feature>
<dbReference type="Proteomes" id="UP000238348">
    <property type="component" value="Chromosome"/>
</dbReference>
<accession>A0A2L0EKT3</accession>